<dbReference type="Gene3D" id="1.10.287.950">
    <property type="entry name" value="Methyl-accepting chemotaxis protein"/>
    <property type="match status" value="1"/>
</dbReference>
<feature type="domain" description="HAMP" evidence="7">
    <location>
        <begin position="210"/>
        <end position="263"/>
    </location>
</feature>
<comment type="similarity">
    <text evidence="3">Belongs to the methyl-accepting chemotaxis (MCP) protein family.</text>
</comment>
<dbReference type="RefSeq" id="WP_168876694.1">
    <property type="nucleotide sequence ID" value="NZ_JABAIM010000001.1"/>
</dbReference>
<keyword evidence="9" id="KW-1185">Reference proteome</keyword>
<dbReference type="PRINTS" id="PR00260">
    <property type="entry name" value="CHEMTRNSDUCR"/>
</dbReference>
<dbReference type="PROSITE" id="PS50111">
    <property type="entry name" value="CHEMOTAXIS_TRANSDUC_2"/>
    <property type="match status" value="1"/>
</dbReference>
<evidence type="ECO:0000313" key="9">
    <source>
        <dbReference type="Proteomes" id="UP000587991"/>
    </source>
</evidence>
<organism evidence="8 9">
    <name type="scientific">Leeia aquatica</name>
    <dbReference type="NCBI Taxonomy" id="2725557"/>
    <lineage>
        <taxon>Bacteria</taxon>
        <taxon>Pseudomonadati</taxon>
        <taxon>Pseudomonadota</taxon>
        <taxon>Betaproteobacteria</taxon>
        <taxon>Neisseriales</taxon>
        <taxon>Leeiaceae</taxon>
        <taxon>Leeia</taxon>
    </lineage>
</organism>
<evidence type="ECO:0000256" key="2">
    <source>
        <dbReference type="ARBA" id="ARBA00023224"/>
    </source>
</evidence>
<evidence type="ECO:0000259" key="6">
    <source>
        <dbReference type="PROSITE" id="PS50111"/>
    </source>
</evidence>
<feature type="transmembrane region" description="Helical" evidence="5">
    <location>
        <begin position="6"/>
        <end position="27"/>
    </location>
</feature>
<protein>
    <submittedName>
        <fullName evidence="8">Methyl-accepting chemotaxis protein</fullName>
    </submittedName>
</protein>
<dbReference type="GO" id="GO:0007165">
    <property type="term" value="P:signal transduction"/>
    <property type="evidence" value="ECO:0007669"/>
    <property type="project" value="UniProtKB-KW"/>
</dbReference>
<feature type="transmembrane region" description="Helical" evidence="5">
    <location>
        <begin position="188"/>
        <end position="209"/>
    </location>
</feature>
<evidence type="ECO:0000256" key="4">
    <source>
        <dbReference type="PROSITE-ProRule" id="PRU00284"/>
    </source>
</evidence>
<feature type="domain" description="Methyl-accepting transducer" evidence="6">
    <location>
        <begin position="268"/>
        <end position="504"/>
    </location>
</feature>
<dbReference type="CDD" id="cd11386">
    <property type="entry name" value="MCP_signal"/>
    <property type="match status" value="1"/>
</dbReference>
<dbReference type="PANTHER" id="PTHR32089:SF112">
    <property type="entry name" value="LYSOZYME-LIKE PROTEIN-RELATED"/>
    <property type="match status" value="1"/>
</dbReference>
<dbReference type="SMART" id="SM00304">
    <property type="entry name" value="HAMP"/>
    <property type="match status" value="1"/>
</dbReference>
<dbReference type="InterPro" id="IPR004089">
    <property type="entry name" value="MCPsignal_dom"/>
</dbReference>
<dbReference type="Pfam" id="PF00672">
    <property type="entry name" value="HAMP"/>
    <property type="match status" value="1"/>
</dbReference>
<proteinExistence type="inferred from homology"/>
<evidence type="ECO:0000256" key="5">
    <source>
        <dbReference type="SAM" id="Phobius"/>
    </source>
</evidence>
<reference evidence="8 9" key="1">
    <citation type="submission" date="2020-04" db="EMBL/GenBank/DDBJ databases">
        <title>Draft genome of Leeia sp. IMCC25680.</title>
        <authorList>
            <person name="Song J."/>
            <person name="Cho J.-C."/>
        </authorList>
    </citation>
    <scope>NUCLEOTIDE SEQUENCE [LARGE SCALE GENOMIC DNA]</scope>
    <source>
        <strain evidence="8 9">IMCC25680</strain>
    </source>
</reference>
<keyword evidence="2 4" id="KW-0807">Transducer</keyword>
<dbReference type="GO" id="GO:0004888">
    <property type="term" value="F:transmembrane signaling receptor activity"/>
    <property type="evidence" value="ECO:0007669"/>
    <property type="project" value="InterPro"/>
</dbReference>
<dbReference type="GO" id="GO:0006935">
    <property type="term" value="P:chemotaxis"/>
    <property type="evidence" value="ECO:0007669"/>
    <property type="project" value="InterPro"/>
</dbReference>
<dbReference type="InterPro" id="IPR004090">
    <property type="entry name" value="Chemotax_Me-accpt_rcpt"/>
</dbReference>
<dbReference type="CDD" id="cd06225">
    <property type="entry name" value="HAMP"/>
    <property type="match status" value="1"/>
</dbReference>
<evidence type="ECO:0000313" key="8">
    <source>
        <dbReference type="EMBL" id="NLR75143.1"/>
    </source>
</evidence>
<dbReference type="Proteomes" id="UP000587991">
    <property type="component" value="Unassembled WGS sequence"/>
</dbReference>
<dbReference type="EMBL" id="JABAIM010000001">
    <property type="protein sequence ID" value="NLR75143.1"/>
    <property type="molecule type" value="Genomic_DNA"/>
</dbReference>
<dbReference type="Gene3D" id="6.10.340.10">
    <property type="match status" value="1"/>
</dbReference>
<dbReference type="SMART" id="SM00283">
    <property type="entry name" value="MA"/>
    <property type="match status" value="1"/>
</dbReference>
<evidence type="ECO:0000256" key="1">
    <source>
        <dbReference type="ARBA" id="ARBA00004370"/>
    </source>
</evidence>
<dbReference type="GO" id="GO:0016020">
    <property type="term" value="C:membrane"/>
    <property type="evidence" value="ECO:0007669"/>
    <property type="project" value="UniProtKB-SubCell"/>
</dbReference>
<sequence>MQRLSIRVQLITLAVTGILVTVLLGGLSMMGSSNLHSLLGELLGGQSMVRQQMEADMMHDALRGDVLKLQLDVASQNAAGIKEGQDALAEHAQHFREMMTANGKLITDPDTRSQFNRTLPLVERYLSTGASVASKAGQGTAAIQGDLPGFYKDFETLEEEMGKLSDAIQNDASRIEKASDRTVGQMRLWVAVITLAAVIGLSGLAWRVVRTVTLPLSQLTTVARQVERSGNLQLRVDYSQSNELGAAITAFNHLLGSLQMLVQQTRDASNAIRHNTDTFSSAAVQVNSNAEAQSEAAQRMDAVIDHLSLSLSQMAEEAHHTLEQARQAGTLAEQGGGAVHRVAHEVEQLAFAMRDTSATMGSLEGDAREIGNIVGIIKEIADQTNLLALNAAIEAARAGEQGRGFAVVADEVRKLAERTANSTHEIVSVIQKIQHTIEQAVSSINHGVHQVTLSTELTRDAGNTVSGIQQQSSTTEARMQHLNSALQTESQNSQQLAQQVDHVSRMADETRRAANLTEHSARELVQLSNQLEAALQRFQT</sequence>
<dbReference type="FunFam" id="1.10.287.950:FF:000001">
    <property type="entry name" value="Methyl-accepting chemotaxis sensory transducer"/>
    <property type="match status" value="1"/>
</dbReference>
<keyword evidence="5" id="KW-1133">Transmembrane helix</keyword>
<dbReference type="Pfam" id="PF00015">
    <property type="entry name" value="MCPsignal"/>
    <property type="match status" value="1"/>
</dbReference>
<gene>
    <name evidence="8" type="ORF">HF682_08220</name>
</gene>
<dbReference type="PROSITE" id="PS50885">
    <property type="entry name" value="HAMP"/>
    <property type="match status" value="1"/>
</dbReference>
<dbReference type="SUPFAM" id="SSF58104">
    <property type="entry name" value="Methyl-accepting chemotaxis protein (MCP) signaling domain"/>
    <property type="match status" value="1"/>
</dbReference>
<accession>A0A847S5U6</accession>
<dbReference type="AlphaFoldDB" id="A0A847S5U6"/>
<evidence type="ECO:0000256" key="3">
    <source>
        <dbReference type="ARBA" id="ARBA00029447"/>
    </source>
</evidence>
<name>A0A847S5U6_9NEIS</name>
<comment type="caution">
    <text evidence="8">The sequence shown here is derived from an EMBL/GenBank/DDBJ whole genome shotgun (WGS) entry which is preliminary data.</text>
</comment>
<comment type="subcellular location">
    <subcellularLocation>
        <location evidence="1">Membrane</location>
    </subcellularLocation>
</comment>
<dbReference type="InterPro" id="IPR003660">
    <property type="entry name" value="HAMP_dom"/>
</dbReference>
<keyword evidence="5" id="KW-0472">Membrane</keyword>
<dbReference type="PANTHER" id="PTHR32089">
    <property type="entry name" value="METHYL-ACCEPTING CHEMOTAXIS PROTEIN MCPB"/>
    <property type="match status" value="1"/>
</dbReference>
<keyword evidence="5" id="KW-0812">Transmembrane</keyword>
<evidence type="ECO:0000259" key="7">
    <source>
        <dbReference type="PROSITE" id="PS50885"/>
    </source>
</evidence>